<dbReference type="STRING" id="429701.A0A2G9GVW7"/>
<evidence type="ECO:0000256" key="4">
    <source>
        <dbReference type="ARBA" id="ARBA00022597"/>
    </source>
</evidence>
<evidence type="ECO:0000256" key="9">
    <source>
        <dbReference type="ARBA" id="ARBA00044504"/>
    </source>
</evidence>
<dbReference type="GO" id="GO:0016020">
    <property type="term" value="C:membrane"/>
    <property type="evidence" value="ECO:0007669"/>
    <property type="project" value="UniProtKB-SubCell"/>
</dbReference>
<dbReference type="Gene3D" id="1.20.1250.20">
    <property type="entry name" value="MFS general substrate transporter like domains"/>
    <property type="match status" value="1"/>
</dbReference>
<comment type="similarity">
    <text evidence="9">Belongs to the major facilitator superfamily. Phosphate:H(+) symporter (TC 2.A.1.9) family.</text>
</comment>
<dbReference type="PANTHER" id="PTHR23500:SF30">
    <property type="entry name" value="SUGAR TRANSPORT PROTEIN 3"/>
    <property type="match status" value="1"/>
</dbReference>
<gene>
    <name evidence="12" type="ORF">CDL12_18267</name>
</gene>
<evidence type="ECO:0000256" key="3">
    <source>
        <dbReference type="ARBA" id="ARBA00022448"/>
    </source>
</evidence>
<sequence length="204" mass="22547">MSIAIPFFQHVTGISIVSFYAPLLFLTVGSGVSASFMSPVVLGIAGMSTNLLSLFIVDKVGRKTLFHIGKLGDYGGLSTGCSILVLILMCVCIAGFAISWGPFSWLVTSENFPQETTSATQSINVAVSSLLSFAGVQIFLTMLCDLKSEIFFFYVRWVALMTDFVYVLLPQTKDVPLEKMDEIRREHVFWKTFVGDVQEEEARE</sequence>
<evidence type="ECO:0000313" key="13">
    <source>
        <dbReference type="Proteomes" id="UP000231279"/>
    </source>
</evidence>
<organism evidence="12 13">
    <name type="scientific">Handroanthus impetiginosus</name>
    <dbReference type="NCBI Taxonomy" id="429701"/>
    <lineage>
        <taxon>Eukaryota</taxon>
        <taxon>Viridiplantae</taxon>
        <taxon>Streptophyta</taxon>
        <taxon>Embryophyta</taxon>
        <taxon>Tracheophyta</taxon>
        <taxon>Spermatophyta</taxon>
        <taxon>Magnoliopsida</taxon>
        <taxon>eudicotyledons</taxon>
        <taxon>Gunneridae</taxon>
        <taxon>Pentapetalae</taxon>
        <taxon>asterids</taxon>
        <taxon>lamiids</taxon>
        <taxon>Lamiales</taxon>
        <taxon>Bignoniaceae</taxon>
        <taxon>Crescentiina</taxon>
        <taxon>Tabebuia alliance</taxon>
        <taxon>Handroanthus</taxon>
    </lineage>
</organism>
<evidence type="ECO:0000256" key="8">
    <source>
        <dbReference type="ARBA" id="ARBA00023136"/>
    </source>
</evidence>
<feature type="transmembrane region" description="Helical" evidence="10">
    <location>
        <begin position="77"/>
        <end position="103"/>
    </location>
</feature>
<evidence type="ECO:0000313" key="12">
    <source>
        <dbReference type="EMBL" id="PIN09150.1"/>
    </source>
</evidence>
<dbReference type="PRINTS" id="PR00171">
    <property type="entry name" value="SUGRTRNSPORT"/>
</dbReference>
<evidence type="ECO:0000256" key="5">
    <source>
        <dbReference type="ARBA" id="ARBA00022692"/>
    </source>
</evidence>
<dbReference type="PROSITE" id="PS00216">
    <property type="entry name" value="SUGAR_TRANSPORT_1"/>
    <property type="match status" value="1"/>
</dbReference>
<keyword evidence="6" id="KW-0769">Symport</keyword>
<keyword evidence="5 10" id="KW-0812">Transmembrane</keyword>
<feature type="transmembrane region" description="Helical" evidence="10">
    <location>
        <begin position="7"/>
        <end position="30"/>
    </location>
</feature>
<feature type="transmembrane region" description="Helical" evidence="10">
    <location>
        <begin position="151"/>
        <end position="169"/>
    </location>
</feature>
<dbReference type="EMBL" id="NKXS01003596">
    <property type="protein sequence ID" value="PIN09150.1"/>
    <property type="molecule type" value="Genomic_DNA"/>
</dbReference>
<keyword evidence="4" id="KW-0762">Sugar transport</keyword>
<dbReference type="Proteomes" id="UP000231279">
    <property type="component" value="Unassembled WGS sequence"/>
</dbReference>
<evidence type="ECO:0000259" key="11">
    <source>
        <dbReference type="PROSITE" id="PS50850"/>
    </source>
</evidence>
<comment type="similarity">
    <text evidence="2">Belongs to the major facilitator superfamily. Sugar transporter (TC 2.A.1.1) family.</text>
</comment>
<feature type="domain" description="Major facilitator superfamily (MFS) profile" evidence="11">
    <location>
        <begin position="1"/>
        <end position="173"/>
    </location>
</feature>
<keyword evidence="7 10" id="KW-1133">Transmembrane helix</keyword>
<dbReference type="PANTHER" id="PTHR23500">
    <property type="entry name" value="SOLUTE CARRIER FAMILY 2, FACILITATED GLUCOSE TRANSPORTER"/>
    <property type="match status" value="1"/>
</dbReference>
<name>A0A2G9GVW7_9LAMI</name>
<dbReference type="InterPro" id="IPR020846">
    <property type="entry name" value="MFS_dom"/>
</dbReference>
<dbReference type="InterPro" id="IPR045262">
    <property type="entry name" value="STP/PLT_plant"/>
</dbReference>
<dbReference type="SUPFAM" id="SSF103473">
    <property type="entry name" value="MFS general substrate transporter"/>
    <property type="match status" value="1"/>
</dbReference>
<protein>
    <recommendedName>
        <fullName evidence="11">Major facilitator superfamily (MFS) profile domain-containing protein</fullName>
    </recommendedName>
</protein>
<dbReference type="PROSITE" id="PS50850">
    <property type="entry name" value="MFS"/>
    <property type="match status" value="1"/>
</dbReference>
<evidence type="ECO:0000256" key="1">
    <source>
        <dbReference type="ARBA" id="ARBA00004141"/>
    </source>
</evidence>
<dbReference type="Pfam" id="PF00083">
    <property type="entry name" value="Sugar_tr"/>
    <property type="match status" value="1"/>
</dbReference>
<dbReference type="InterPro" id="IPR005829">
    <property type="entry name" value="Sugar_transporter_CS"/>
</dbReference>
<feature type="transmembrane region" description="Helical" evidence="10">
    <location>
        <begin position="123"/>
        <end position="144"/>
    </location>
</feature>
<comment type="subcellular location">
    <subcellularLocation>
        <location evidence="1">Membrane</location>
        <topology evidence="1">Multi-pass membrane protein</topology>
    </subcellularLocation>
</comment>
<reference evidence="13" key="1">
    <citation type="journal article" date="2018" name="Gigascience">
        <title>Genome assembly of the Pink Ipe (Handroanthus impetiginosus, Bignoniaceae), a highly valued, ecologically keystone Neotropical timber forest tree.</title>
        <authorList>
            <person name="Silva-Junior O.B."/>
            <person name="Grattapaglia D."/>
            <person name="Novaes E."/>
            <person name="Collevatti R.G."/>
        </authorList>
    </citation>
    <scope>NUCLEOTIDE SEQUENCE [LARGE SCALE GENOMIC DNA]</scope>
    <source>
        <strain evidence="13">cv. UFG-1</strain>
    </source>
</reference>
<accession>A0A2G9GVW7</accession>
<evidence type="ECO:0000256" key="7">
    <source>
        <dbReference type="ARBA" id="ARBA00022989"/>
    </source>
</evidence>
<comment type="caution">
    <text evidence="12">The sequence shown here is derived from an EMBL/GenBank/DDBJ whole genome shotgun (WGS) entry which is preliminary data.</text>
</comment>
<dbReference type="OrthoDB" id="5296287at2759"/>
<evidence type="ECO:0000256" key="2">
    <source>
        <dbReference type="ARBA" id="ARBA00010992"/>
    </source>
</evidence>
<dbReference type="GO" id="GO:0015293">
    <property type="term" value="F:symporter activity"/>
    <property type="evidence" value="ECO:0007669"/>
    <property type="project" value="UniProtKB-KW"/>
</dbReference>
<keyword evidence="13" id="KW-1185">Reference proteome</keyword>
<evidence type="ECO:0000256" key="10">
    <source>
        <dbReference type="SAM" id="Phobius"/>
    </source>
</evidence>
<dbReference type="GO" id="GO:0015144">
    <property type="term" value="F:carbohydrate transmembrane transporter activity"/>
    <property type="evidence" value="ECO:0007669"/>
    <property type="project" value="InterPro"/>
</dbReference>
<dbReference type="InterPro" id="IPR036259">
    <property type="entry name" value="MFS_trans_sf"/>
</dbReference>
<feature type="transmembrane region" description="Helical" evidence="10">
    <location>
        <begin position="36"/>
        <end position="57"/>
    </location>
</feature>
<dbReference type="AlphaFoldDB" id="A0A2G9GVW7"/>
<proteinExistence type="inferred from homology"/>
<evidence type="ECO:0000256" key="6">
    <source>
        <dbReference type="ARBA" id="ARBA00022847"/>
    </source>
</evidence>
<dbReference type="InterPro" id="IPR003663">
    <property type="entry name" value="Sugar/inositol_transpt"/>
</dbReference>
<keyword evidence="8 10" id="KW-0472">Membrane</keyword>
<dbReference type="InterPro" id="IPR005828">
    <property type="entry name" value="MFS_sugar_transport-like"/>
</dbReference>
<keyword evidence="3" id="KW-0813">Transport</keyword>